<evidence type="ECO:0000313" key="2">
    <source>
        <dbReference type="Proteomes" id="UP001281410"/>
    </source>
</evidence>
<comment type="caution">
    <text evidence="1">The sequence shown here is derived from an EMBL/GenBank/DDBJ whole genome shotgun (WGS) entry which is preliminary data.</text>
</comment>
<sequence length="64" mass="7487">MRDEKIKLGQQLRHGIVLFLTTDVIYYKGQFYVLDCHSCIMLYDVGGDNPMEARQVAKYAIRNF</sequence>
<dbReference type="EMBL" id="JANJYJ010000001">
    <property type="protein sequence ID" value="KAK3229637.1"/>
    <property type="molecule type" value="Genomic_DNA"/>
</dbReference>
<proteinExistence type="predicted"/>
<organism evidence="1 2">
    <name type="scientific">Dipteronia sinensis</name>
    <dbReference type="NCBI Taxonomy" id="43782"/>
    <lineage>
        <taxon>Eukaryota</taxon>
        <taxon>Viridiplantae</taxon>
        <taxon>Streptophyta</taxon>
        <taxon>Embryophyta</taxon>
        <taxon>Tracheophyta</taxon>
        <taxon>Spermatophyta</taxon>
        <taxon>Magnoliopsida</taxon>
        <taxon>eudicotyledons</taxon>
        <taxon>Gunneridae</taxon>
        <taxon>Pentapetalae</taxon>
        <taxon>rosids</taxon>
        <taxon>malvids</taxon>
        <taxon>Sapindales</taxon>
        <taxon>Sapindaceae</taxon>
        <taxon>Hippocastanoideae</taxon>
        <taxon>Acereae</taxon>
        <taxon>Dipteronia</taxon>
    </lineage>
</organism>
<protein>
    <submittedName>
        <fullName evidence="1">Uncharacterized protein</fullName>
    </submittedName>
</protein>
<dbReference type="AlphaFoldDB" id="A0AAE0B4G4"/>
<dbReference type="Proteomes" id="UP001281410">
    <property type="component" value="Unassembled WGS sequence"/>
</dbReference>
<evidence type="ECO:0000313" key="1">
    <source>
        <dbReference type="EMBL" id="KAK3229637.1"/>
    </source>
</evidence>
<accession>A0AAE0B4G4</accession>
<reference evidence="1" key="1">
    <citation type="journal article" date="2023" name="Plant J.">
        <title>Genome sequences and population genomics provide insights into the demographic history, inbreeding, and mutation load of two 'living fossil' tree species of Dipteronia.</title>
        <authorList>
            <person name="Feng Y."/>
            <person name="Comes H.P."/>
            <person name="Chen J."/>
            <person name="Zhu S."/>
            <person name="Lu R."/>
            <person name="Zhang X."/>
            <person name="Li P."/>
            <person name="Qiu J."/>
            <person name="Olsen K.M."/>
            <person name="Qiu Y."/>
        </authorList>
    </citation>
    <scope>NUCLEOTIDE SEQUENCE</scope>
    <source>
        <strain evidence="1">NBL</strain>
    </source>
</reference>
<name>A0AAE0B4G4_9ROSI</name>
<keyword evidence="2" id="KW-1185">Reference proteome</keyword>
<gene>
    <name evidence="1" type="ORF">Dsin_001518</name>
</gene>